<name>A0A2N8ZL06_9VIBR</name>
<sequence length="246" mass="27607">MQDNAVDTVHFWNGNKSEARQAYEWDLTCSLFDKGVALINDTTDYPIAEDESKIFTTGVDVFVTVAGNPKFEHRNVIKIEQPLAQGLLGKRLLLISKKQNALINPLITREQFTQLCSGVPATWADADLFRHNGCNVLEQGDLASMMCHLSEGRCDYISLGANEIESILSQFSAQYPDIVIAPNVMLQYPMPLVYYVNPANPALAKELKRRCTEQHIQATFDAHYGECIERLGLNQRSVIKLSNPFL</sequence>
<dbReference type="AlphaFoldDB" id="A0A2N8ZL06"/>
<gene>
    <name evidence="1" type="ORF">VTAP4600_B0982</name>
</gene>
<dbReference type="EMBL" id="LT960612">
    <property type="protein sequence ID" value="SON52593.1"/>
    <property type="molecule type" value="Genomic_DNA"/>
</dbReference>
<reference evidence="1 2" key="1">
    <citation type="submission" date="2017-10" db="EMBL/GenBank/DDBJ databases">
        <authorList>
            <person name="Banno H."/>
            <person name="Chua N.-H."/>
        </authorList>
    </citation>
    <scope>NUCLEOTIDE SEQUENCE [LARGE SCALE GENOMIC DNA]</scope>
    <source>
        <strain evidence="1">Vibrio tapetis CECT4600</strain>
    </source>
</reference>
<proteinExistence type="predicted"/>
<evidence type="ECO:0008006" key="3">
    <source>
        <dbReference type="Google" id="ProtNLM"/>
    </source>
</evidence>
<protein>
    <recommendedName>
        <fullName evidence="3">ABC transporter substrate-binding protein</fullName>
    </recommendedName>
</protein>
<dbReference type="OrthoDB" id="6382787at2"/>
<organism evidence="1 2">
    <name type="scientific">Vibrio tapetis subsp. tapetis</name>
    <dbReference type="NCBI Taxonomy" id="1671868"/>
    <lineage>
        <taxon>Bacteria</taxon>
        <taxon>Pseudomonadati</taxon>
        <taxon>Pseudomonadota</taxon>
        <taxon>Gammaproteobacteria</taxon>
        <taxon>Vibrionales</taxon>
        <taxon>Vibrionaceae</taxon>
        <taxon>Vibrio</taxon>
    </lineage>
</organism>
<dbReference type="KEGG" id="vta:B0982"/>
<dbReference type="SUPFAM" id="SSF53850">
    <property type="entry name" value="Periplasmic binding protein-like II"/>
    <property type="match status" value="1"/>
</dbReference>
<keyword evidence="2" id="KW-1185">Reference proteome</keyword>
<dbReference type="RefSeq" id="WP_102524805.1">
    <property type="nucleotide sequence ID" value="NZ_LT960612.1"/>
</dbReference>
<accession>A0A2N8ZL06</accession>
<evidence type="ECO:0000313" key="1">
    <source>
        <dbReference type="EMBL" id="SON52593.1"/>
    </source>
</evidence>
<evidence type="ECO:0000313" key="2">
    <source>
        <dbReference type="Proteomes" id="UP000235828"/>
    </source>
</evidence>
<dbReference type="Proteomes" id="UP000235828">
    <property type="component" value="Chromosome B"/>
</dbReference>